<keyword evidence="15" id="KW-1185">Reference proteome</keyword>
<keyword evidence="11 12" id="KW-0694">RNA-binding</keyword>
<dbReference type="HOGENOM" id="CLU_015961_1_1_6"/>
<dbReference type="Gene3D" id="3.30.460.10">
    <property type="entry name" value="Beta Polymerase, domain 2"/>
    <property type="match status" value="1"/>
</dbReference>
<feature type="binding site" evidence="12">
    <location>
        <position position="147"/>
    </location>
    <ligand>
        <name>ATP</name>
        <dbReference type="ChEBI" id="CHEBI:30616"/>
    </ligand>
</feature>
<accession>A0A098G1D4</accession>
<evidence type="ECO:0000256" key="9">
    <source>
        <dbReference type="ARBA" id="ARBA00022840"/>
    </source>
</evidence>
<evidence type="ECO:0000256" key="1">
    <source>
        <dbReference type="ARBA" id="ARBA00022596"/>
    </source>
</evidence>
<evidence type="ECO:0000256" key="11">
    <source>
        <dbReference type="ARBA" id="ARBA00022884"/>
    </source>
</evidence>
<feature type="binding site" evidence="12">
    <location>
        <position position="150"/>
    </location>
    <ligand>
        <name>ATP</name>
        <dbReference type="ChEBI" id="CHEBI:30616"/>
    </ligand>
</feature>
<dbReference type="GO" id="GO:0005524">
    <property type="term" value="F:ATP binding"/>
    <property type="evidence" value="ECO:0007669"/>
    <property type="project" value="UniProtKB-UniRule"/>
</dbReference>
<keyword evidence="4 12" id="KW-0548">Nucleotidyltransferase</keyword>
<keyword evidence="5 12" id="KW-0479">Metal-binding</keyword>
<dbReference type="GO" id="GO:0004810">
    <property type="term" value="F:CCA tRNA nucleotidyltransferase activity"/>
    <property type="evidence" value="ECO:0007669"/>
    <property type="project" value="UniProtKB-UniRule"/>
</dbReference>
<comment type="miscellaneous">
    <text evidence="12">A single active site specifically recognizes both ATP and CTP and is responsible for their addition.</text>
</comment>
<comment type="subunit">
    <text evidence="12">Monomer. Can also form homodimers and oligomers.</text>
</comment>
<dbReference type="GO" id="GO:0016791">
    <property type="term" value="F:phosphatase activity"/>
    <property type="evidence" value="ECO:0007669"/>
    <property type="project" value="UniProtKB-UniRule"/>
</dbReference>
<dbReference type="CDD" id="cd05398">
    <property type="entry name" value="NT_ClassII-CCAase"/>
    <property type="match status" value="1"/>
</dbReference>
<dbReference type="PIRSF" id="PIRSF000813">
    <property type="entry name" value="CCA_bact"/>
    <property type="match status" value="1"/>
</dbReference>
<keyword evidence="3 12" id="KW-0819">tRNA processing</keyword>
<dbReference type="AlphaFoldDB" id="A0A098G1D4"/>
<dbReference type="GO" id="GO:0160016">
    <property type="term" value="F:CCACCA tRNA nucleotidyltransferase activity"/>
    <property type="evidence" value="ECO:0007669"/>
    <property type="project" value="RHEA"/>
</dbReference>
<comment type="catalytic activity">
    <reaction evidence="12">
        <text>a tRNA with a 3' CCA end + 2 CTP + ATP = a tRNA with a 3' CCACCA end + 3 diphosphate</text>
        <dbReference type="Rhea" id="RHEA:76235"/>
        <dbReference type="Rhea" id="RHEA-COMP:10468"/>
        <dbReference type="Rhea" id="RHEA-COMP:18655"/>
        <dbReference type="ChEBI" id="CHEBI:30616"/>
        <dbReference type="ChEBI" id="CHEBI:33019"/>
        <dbReference type="ChEBI" id="CHEBI:37563"/>
        <dbReference type="ChEBI" id="CHEBI:83071"/>
        <dbReference type="ChEBI" id="CHEBI:195187"/>
    </reaction>
</comment>
<sequence>MLQYEGKSYLMKVYLVGGAVRDQLLGIPVHERDWVVVGATPQQLLMKNFRQVGRDFPVFLHPETNEEYALARTERKSAPGYYGFDCDFSSTVTLEEDLGRRDLTINAMAMDEHGHLIDPYSGQNDINNKILRHVSPAFIEDPVRVLRVARFASRFHSLGFRLANETRSLMYSMVKRGELMHLVPERVWQELARSLGEKNPEQFILTLRSCDALRVVLPELNVLFGVPNPYEYHQEIDSGIHTLMVLKAATALSQEPTIRFAALVHDLGKALSPMGAWPRHHGHEERGVGAIESLCSRLRIPNDYRILAILVSRVHITIHRLFELRASTIVKLLEQCDAFRRPQLFYNLLIACQADMEGRGSKFKYPQAKAWSYILSECAKVNPQDLVAQGYEGKAIKEALHQRRVACVELILNSWKLNEK</sequence>
<dbReference type="InterPro" id="IPR002646">
    <property type="entry name" value="PolA_pol_head_dom"/>
</dbReference>
<keyword evidence="6 12" id="KW-0547">Nucleotide-binding</keyword>
<evidence type="ECO:0000256" key="6">
    <source>
        <dbReference type="ARBA" id="ARBA00022741"/>
    </source>
</evidence>
<gene>
    <name evidence="12 14" type="primary">cca</name>
    <name evidence="14" type="ORF">LFA_0317</name>
</gene>
<comment type="cofactor">
    <cofactor evidence="12">
        <name>Ni(2+)</name>
        <dbReference type="ChEBI" id="CHEBI:49786"/>
    </cofactor>
    <text evidence="12">Nickel for phosphatase activity.</text>
</comment>
<dbReference type="InterPro" id="IPR043519">
    <property type="entry name" value="NT_sf"/>
</dbReference>
<feature type="binding site" evidence="12">
    <location>
        <position position="31"/>
    </location>
    <ligand>
        <name>Mg(2+)</name>
        <dbReference type="ChEBI" id="CHEBI:18420"/>
    </ligand>
</feature>
<feature type="binding site" evidence="12">
    <location>
        <position position="101"/>
    </location>
    <ligand>
        <name>CTP</name>
        <dbReference type="ChEBI" id="CHEBI:37563"/>
    </ligand>
</feature>
<keyword evidence="1 12" id="KW-0533">Nickel</keyword>
<dbReference type="GO" id="GO:0042245">
    <property type="term" value="P:RNA repair"/>
    <property type="evidence" value="ECO:0007669"/>
    <property type="project" value="UniProtKB-KW"/>
</dbReference>
<dbReference type="EC" id="2.7.7.72" evidence="12"/>
<dbReference type="NCBIfam" id="NF008137">
    <property type="entry name" value="PRK10885.1"/>
    <property type="match status" value="1"/>
</dbReference>
<dbReference type="Pfam" id="PF01966">
    <property type="entry name" value="HD"/>
    <property type="match status" value="1"/>
</dbReference>
<keyword evidence="9 12" id="KW-0067">ATP-binding</keyword>
<feature type="binding site" evidence="12">
    <location>
        <position position="18"/>
    </location>
    <ligand>
        <name>ATP</name>
        <dbReference type="ChEBI" id="CHEBI:30616"/>
    </ligand>
</feature>
<organism evidence="14 15">
    <name type="scientific">Legionella fallonii LLAP-10</name>
    <dbReference type="NCBI Taxonomy" id="1212491"/>
    <lineage>
        <taxon>Bacteria</taxon>
        <taxon>Pseudomonadati</taxon>
        <taxon>Pseudomonadota</taxon>
        <taxon>Gammaproteobacteria</taxon>
        <taxon>Legionellales</taxon>
        <taxon>Legionellaceae</taxon>
        <taxon>Legionella</taxon>
    </lineage>
</organism>
<evidence type="ECO:0000313" key="15">
    <source>
        <dbReference type="Proteomes" id="UP000032430"/>
    </source>
</evidence>
<comment type="catalytic activity">
    <reaction evidence="12">
        <text>a tRNA precursor + 2 CTP + ATP = a tRNA with a 3' CCA end + 3 diphosphate</text>
        <dbReference type="Rhea" id="RHEA:14433"/>
        <dbReference type="Rhea" id="RHEA-COMP:10465"/>
        <dbReference type="Rhea" id="RHEA-COMP:10468"/>
        <dbReference type="ChEBI" id="CHEBI:30616"/>
        <dbReference type="ChEBI" id="CHEBI:33019"/>
        <dbReference type="ChEBI" id="CHEBI:37563"/>
        <dbReference type="ChEBI" id="CHEBI:74896"/>
        <dbReference type="ChEBI" id="CHEBI:83071"/>
        <dbReference type="EC" id="2.7.7.72"/>
    </reaction>
</comment>
<dbReference type="Proteomes" id="UP000032430">
    <property type="component" value="Chromosome I"/>
</dbReference>
<comment type="domain">
    <text evidence="12">Comprises two domains: an N-terminal domain containing the nucleotidyltransferase activity and a C-terminal HD domain associated with both phosphodiesterase and phosphatase activities.</text>
</comment>
<dbReference type="EC" id="3.1.4.-" evidence="12"/>
<feature type="domain" description="HD" evidence="13">
    <location>
        <begin position="238"/>
        <end position="339"/>
    </location>
</feature>
<dbReference type="STRING" id="1212491.LFA_0317"/>
<keyword evidence="8 12" id="KW-0378">Hydrolase</keyword>
<feature type="binding site" evidence="12">
    <location>
        <position position="33"/>
    </location>
    <ligand>
        <name>Mg(2+)</name>
        <dbReference type="ChEBI" id="CHEBI:18420"/>
    </ligand>
</feature>
<dbReference type="PROSITE" id="PS51831">
    <property type="entry name" value="HD"/>
    <property type="match status" value="1"/>
</dbReference>
<dbReference type="CDD" id="cd00077">
    <property type="entry name" value="HDc"/>
    <property type="match status" value="1"/>
</dbReference>
<dbReference type="EMBL" id="LN614827">
    <property type="protein sequence ID" value="CEG55789.1"/>
    <property type="molecule type" value="Genomic_DNA"/>
</dbReference>
<evidence type="ECO:0000313" key="14">
    <source>
        <dbReference type="EMBL" id="CEG55789.1"/>
    </source>
</evidence>
<dbReference type="GO" id="GO:0000287">
    <property type="term" value="F:magnesium ion binding"/>
    <property type="evidence" value="ECO:0007669"/>
    <property type="project" value="UniProtKB-UniRule"/>
</dbReference>
<feature type="binding site" evidence="12">
    <location>
        <position position="21"/>
    </location>
    <ligand>
        <name>CTP</name>
        <dbReference type="ChEBI" id="CHEBI:37563"/>
    </ligand>
</feature>
<evidence type="ECO:0000256" key="7">
    <source>
        <dbReference type="ARBA" id="ARBA00022800"/>
    </source>
</evidence>
<dbReference type="GO" id="GO:0004112">
    <property type="term" value="F:cyclic-nucleotide phosphodiesterase activity"/>
    <property type="evidence" value="ECO:0007669"/>
    <property type="project" value="UniProtKB-UniRule"/>
</dbReference>
<dbReference type="GO" id="GO:0001680">
    <property type="term" value="P:tRNA 3'-terminal CCA addition"/>
    <property type="evidence" value="ECO:0007669"/>
    <property type="project" value="UniProtKB-UniRule"/>
</dbReference>
<dbReference type="Gene3D" id="1.10.3090.10">
    <property type="entry name" value="cca-adding enzyme, domain 2"/>
    <property type="match status" value="1"/>
</dbReference>
<evidence type="ECO:0000259" key="13">
    <source>
        <dbReference type="PROSITE" id="PS51831"/>
    </source>
</evidence>
<name>A0A098G1D4_9GAMM</name>
<reference evidence="15" key="1">
    <citation type="submission" date="2014-09" db="EMBL/GenBank/DDBJ databases">
        <authorList>
            <person name="Gomez-Valero L."/>
        </authorList>
    </citation>
    <scope>NUCLEOTIDE SEQUENCE [LARGE SCALE GENOMIC DNA]</scope>
    <source>
        <strain evidence="15">ATCC700992</strain>
    </source>
</reference>
<keyword evidence="10 12" id="KW-0460">Magnesium</keyword>
<feature type="binding site" evidence="12">
    <location>
        <position position="147"/>
    </location>
    <ligand>
        <name>CTP</name>
        <dbReference type="ChEBI" id="CHEBI:37563"/>
    </ligand>
</feature>
<evidence type="ECO:0000256" key="8">
    <source>
        <dbReference type="ARBA" id="ARBA00022801"/>
    </source>
</evidence>
<keyword evidence="2 12" id="KW-0808">Transferase</keyword>
<dbReference type="Pfam" id="PF12627">
    <property type="entry name" value="PolyA_pol_RNAbd"/>
    <property type="match status" value="1"/>
</dbReference>
<keyword evidence="12" id="KW-0511">Multifunctional enzyme</keyword>
<dbReference type="SUPFAM" id="SSF81891">
    <property type="entry name" value="Poly A polymerase C-terminal region-like"/>
    <property type="match status" value="1"/>
</dbReference>
<dbReference type="KEGG" id="lfa:LFA_0317"/>
<evidence type="ECO:0000256" key="10">
    <source>
        <dbReference type="ARBA" id="ARBA00022842"/>
    </source>
</evidence>
<dbReference type="InterPro" id="IPR012006">
    <property type="entry name" value="CCA_bact"/>
</dbReference>
<dbReference type="InterPro" id="IPR003607">
    <property type="entry name" value="HD/PDEase_dom"/>
</dbReference>
<keyword evidence="7 12" id="KW-0692">RNA repair</keyword>
<dbReference type="EC" id="3.1.3.-" evidence="12"/>
<dbReference type="InterPro" id="IPR032828">
    <property type="entry name" value="PolyA_RNA-bd"/>
</dbReference>
<evidence type="ECO:0000256" key="5">
    <source>
        <dbReference type="ARBA" id="ARBA00022723"/>
    </source>
</evidence>
<feature type="binding site" evidence="12">
    <location>
        <position position="18"/>
    </location>
    <ligand>
        <name>CTP</name>
        <dbReference type="ChEBI" id="CHEBI:37563"/>
    </ligand>
</feature>
<evidence type="ECO:0000256" key="4">
    <source>
        <dbReference type="ARBA" id="ARBA00022695"/>
    </source>
</evidence>
<dbReference type="HAMAP" id="MF_01261">
    <property type="entry name" value="CCA_bact_type1"/>
    <property type="match status" value="1"/>
</dbReference>
<dbReference type="SUPFAM" id="SSF81301">
    <property type="entry name" value="Nucleotidyltransferase"/>
    <property type="match status" value="1"/>
</dbReference>
<dbReference type="InterPro" id="IPR050124">
    <property type="entry name" value="tRNA_CCA-adding_enzyme"/>
</dbReference>
<feature type="binding site" evidence="12">
    <location>
        <position position="101"/>
    </location>
    <ligand>
        <name>ATP</name>
        <dbReference type="ChEBI" id="CHEBI:30616"/>
    </ligand>
</feature>
<comment type="similarity">
    <text evidence="12">Belongs to the tRNA nucleotidyltransferase/poly(A) polymerase family. Bacterial CCA-adding enzyme type 1 subfamily.</text>
</comment>
<evidence type="ECO:0000256" key="2">
    <source>
        <dbReference type="ARBA" id="ARBA00022679"/>
    </source>
</evidence>
<evidence type="ECO:0000256" key="12">
    <source>
        <dbReference type="HAMAP-Rule" id="MF_01261"/>
    </source>
</evidence>
<comment type="function">
    <text evidence="12">Catalyzes the addition and repair of the essential 3'-terminal CCA sequence in tRNAs without using a nucleic acid template. Adds these three nucleotides in the order of C, C, and A to the tRNA nucleotide-73, using CTP and ATP as substrates and producing inorganic pyrophosphate. tRNA 3'-terminal CCA addition is required both for tRNA processing and repair. Also involved in tRNA surveillance by mediating tandem CCA addition to generate a CCACCA at the 3' terminus of unstable tRNAs. While stable tRNAs receive only 3'-terminal CCA, unstable tRNAs are marked with CCACCA and rapidly degraded.</text>
</comment>
<dbReference type="PANTHER" id="PTHR47545">
    <property type="entry name" value="MULTIFUNCTIONAL CCA PROTEIN"/>
    <property type="match status" value="1"/>
</dbReference>
<protein>
    <recommendedName>
        <fullName evidence="12">Multifunctional CCA protein</fullName>
    </recommendedName>
    <domain>
        <recommendedName>
            <fullName evidence="12">CCA-adding enzyme</fullName>
            <ecNumber evidence="12">2.7.7.72</ecNumber>
        </recommendedName>
        <alternativeName>
            <fullName evidence="12">CCA tRNA nucleotidyltransferase</fullName>
        </alternativeName>
        <alternativeName>
            <fullName evidence="12">tRNA CCA-pyrophosphorylase</fullName>
        </alternativeName>
        <alternativeName>
            <fullName evidence="12">tRNA adenylyl-/cytidylyl-transferase</fullName>
        </alternativeName>
        <alternativeName>
            <fullName evidence="12">tRNA nucleotidyltransferase</fullName>
        </alternativeName>
        <alternativeName>
            <fullName evidence="12">tRNA-NT</fullName>
        </alternativeName>
    </domain>
    <domain>
        <recommendedName>
            <fullName evidence="12">2'-nucleotidase</fullName>
            <ecNumber evidence="12">3.1.3.-</ecNumber>
        </recommendedName>
    </domain>
    <domain>
        <recommendedName>
            <fullName evidence="12">2',3'-cyclic phosphodiesterase</fullName>
            <ecNumber evidence="12">3.1.4.-</ecNumber>
        </recommendedName>
    </domain>
    <domain>
        <recommendedName>
            <fullName evidence="12">Phosphatase</fullName>
        </recommendedName>
    </domain>
</protein>
<dbReference type="InterPro" id="IPR006674">
    <property type="entry name" value="HD_domain"/>
</dbReference>
<evidence type="ECO:0000256" key="3">
    <source>
        <dbReference type="ARBA" id="ARBA00022694"/>
    </source>
</evidence>
<dbReference type="Pfam" id="PF01743">
    <property type="entry name" value="PolyA_pol"/>
    <property type="match status" value="1"/>
</dbReference>
<dbReference type="PANTHER" id="PTHR47545:SF1">
    <property type="entry name" value="MULTIFUNCTIONAL CCA PROTEIN"/>
    <property type="match status" value="1"/>
</dbReference>
<feature type="binding site" evidence="12">
    <location>
        <position position="21"/>
    </location>
    <ligand>
        <name>ATP</name>
        <dbReference type="ChEBI" id="CHEBI:30616"/>
    </ligand>
</feature>
<feature type="binding site" evidence="12">
    <location>
        <position position="150"/>
    </location>
    <ligand>
        <name>CTP</name>
        <dbReference type="ChEBI" id="CHEBI:37563"/>
    </ligand>
</feature>
<proteinExistence type="inferred from homology"/>
<dbReference type="HAMAP" id="MF_01262">
    <property type="entry name" value="CCA_bact_type2"/>
    <property type="match status" value="1"/>
</dbReference>
<dbReference type="GO" id="GO:0000049">
    <property type="term" value="F:tRNA binding"/>
    <property type="evidence" value="ECO:0007669"/>
    <property type="project" value="UniProtKB-UniRule"/>
</dbReference>
<comment type="cofactor">
    <cofactor evidence="12">
        <name>Mg(2+)</name>
        <dbReference type="ChEBI" id="CHEBI:18420"/>
    </cofactor>
    <text evidence="12">Magnesium is required for nucleotidyltransferase activity.</text>
</comment>